<protein>
    <submittedName>
        <fullName evidence="1">Uncharacterized protein</fullName>
    </submittedName>
</protein>
<dbReference type="Proteomes" id="UP000828390">
    <property type="component" value="Unassembled WGS sequence"/>
</dbReference>
<evidence type="ECO:0000313" key="1">
    <source>
        <dbReference type="EMBL" id="KAH3896399.1"/>
    </source>
</evidence>
<dbReference type="EMBL" id="JAIWYP010000001">
    <property type="protein sequence ID" value="KAH3896399.1"/>
    <property type="molecule type" value="Genomic_DNA"/>
</dbReference>
<accession>A0A9D4S8C6</accession>
<reference evidence="1" key="2">
    <citation type="submission" date="2020-11" db="EMBL/GenBank/DDBJ databases">
        <authorList>
            <person name="McCartney M.A."/>
            <person name="Auch B."/>
            <person name="Kono T."/>
            <person name="Mallez S."/>
            <person name="Becker A."/>
            <person name="Gohl D.M."/>
            <person name="Silverstein K.A.T."/>
            <person name="Koren S."/>
            <person name="Bechman K.B."/>
            <person name="Herman A."/>
            <person name="Abrahante J.E."/>
            <person name="Garbe J."/>
        </authorList>
    </citation>
    <scope>NUCLEOTIDE SEQUENCE</scope>
    <source>
        <strain evidence="1">Duluth1</strain>
        <tissue evidence="1">Whole animal</tissue>
    </source>
</reference>
<sequence length="102" mass="11572">MREELSLPEMVQLMEHNPTTIKRFGQVLQCCLLPDGETSYRETQERSRGQGLVGNKHYIRPVLDVAIISACKGYVRMWCKDHSKTVPDDTSLNKAVTAIHSN</sequence>
<comment type="caution">
    <text evidence="1">The sequence shown here is derived from an EMBL/GenBank/DDBJ whole genome shotgun (WGS) entry which is preliminary data.</text>
</comment>
<organism evidence="1 2">
    <name type="scientific">Dreissena polymorpha</name>
    <name type="common">Zebra mussel</name>
    <name type="synonym">Mytilus polymorpha</name>
    <dbReference type="NCBI Taxonomy" id="45954"/>
    <lineage>
        <taxon>Eukaryota</taxon>
        <taxon>Metazoa</taxon>
        <taxon>Spiralia</taxon>
        <taxon>Lophotrochozoa</taxon>
        <taxon>Mollusca</taxon>
        <taxon>Bivalvia</taxon>
        <taxon>Autobranchia</taxon>
        <taxon>Heteroconchia</taxon>
        <taxon>Euheterodonta</taxon>
        <taxon>Imparidentia</taxon>
        <taxon>Neoheterodontei</taxon>
        <taxon>Myida</taxon>
        <taxon>Dreissenoidea</taxon>
        <taxon>Dreissenidae</taxon>
        <taxon>Dreissena</taxon>
    </lineage>
</organism>
<evidence type="ECO:0000313" key="2">
    <source>
        <dbReference type="Proteomes" id="UP000828390"/>
    </source>
</evidence>
<dbReference type="AlphaFoldDB" id="A0A9D4S8C6"/>
<name>A0A9D4S8C6_DREPO</name>
<keyword evidence="2" id="KW-1185">Reference proteome</keyword>
<gene>
    <name evidence="1" type="ORF">DPMN_020576</name>
</gene>
<reference evidence="1" key="1">
    <citation type="journal article" date="2019" name="bioRxiv">
        <title>The Genome of the Zebra Mussel, Dreissena polymorpha: A Resource for Invasive Species Research.</title>
        <authorList>
            <person name="McCartney M.A."/>
            <person name="Auch B."/>
            <person name="Kono T."/>
            <person name="Mallez S."/>
            <person name="Zhang Y."/>
            <person name="Obille A."/>
            <person name="Becker A."/>
            <person name="Abrahante J.E."/>
            <person name="Garbe J."/>
            <person name="Badalamenti J.P."/>
            <person name="Herman A."/>
            <person name="Mangelson H."/>
            <person name="Liachko I."/>
            <person name="Sullivan S."/>
            <person name="Sone E.D."/>
            <person name="Koren S."/>
            <person name="Silverstein K.A.T."/>
            <person name="Beckman K.B."/>
            <person name="Gohl D.M."/>
        </authorList>
    </citation>
    <scope>NUCLEOTIDE SEQUENCE</scope>
    <source>
        <strain evidence="1">Duluth1</strain>
        <tissue evidence="1">Whole animal</tissue>
    </source>
</reference>
<proteinExistence type="predicted"/>